<dbReference type="GO" id="GO:0004827">
    <property type="term" value="F:proline-tRNA ligase activity"/>
    <property type="evidence" value="ECO:0007669"/>
    <property type="project" value="UniProtKB-EC"/>
</dbReference>
<evidence type="ECO:0000256" key="7">
    <source>
        <dbReference type="ARBA" id="ARBA00023146"/>
    </source>
</evidence>
<dbReference type="Gene3D" id="3.40.50.800">
    <property type="entry name" value="Anticodon-binding domain"/>
    <property type="match status" value="1"/>
</dbReference>
<reference evidence="11 12" key="1">
    <citation type="journal article" date="2015" name="Nature">
        <title>rRNA introns, odd ribosomes, and small enigmatic genomes across a large radiation of phyla.</title>
        <authorList>
            <person name="Brown C.T."/>
            <person name="Hug L.A."/>
            <person name="Thomas B.C."/>
            <person name="Sharon I."/>
            <person name="Castelle C.J."/>
            <person name="Singh A."/>
            <person name="Wilkins M.J."/>
            <person name="Williams K.H."/>
            <person name="Banfield J.F."/>
        </authorList>
    </citation>
    <scope>NUCLEOTIDE SEQUENCE [LARGE SCALE GENOMIC DNA]</scope>
</reference>
<dbReference type="SUPFAM" id="SSF55681">
    <property type="entry name" value="Class II aaRS and biotin synthetases"/>
    <property type="match status" value="1"/>
</dbReference>
<keyword evidence="3" id="KW-0436">Ligase</keyword>
<dbReference type="CDD" id="cd00861">
    <property type="entry name" value="ProRS_anticodon_short"/>
    <property type="match status" value="1"/>
</dbReference>
<keyword evidence="7 11" id="KW-0030">Aminoacyl-tRNA synthetase</keyword>
<dbReference type="STRING" id="1618578.UV74_C0013G0075"/>
<comment type="catalytic activity">
    <reaction evidence="9">
        <text>tRNA(Pro) + L-proline + ATP = L-prolyl-tRNA(Pro) + AMP + diphosphate</text>
        <dbReference type="Rhea" id="RHEA:14305"/>
        <dbReference type="Rhea" id="RHEA-COMP:9700"/>
        <dbReference type="Rhea" id="RHEA-COMP:9702"/>
        <dbReference type="ChEBI" id="CHEBI:30616"/>
        <dbReference type="ChEBI" id="CHEBI:33019"/>
        <dbReference type="ChEBI" id="CHEBI:60039"/>
        <dbReference type="ChEBI" id="CHEBI:78442"/>
        <dbReference type="ChEBI" id="CHEBI:78532"/>
        <dbReference type="ChEBI" id="CHEBI:456215"/>
        <dbReference type="EC" id="6.1.1.15"/>
    </reaction>
</comment>
<name>A0A0G1GDJ1_9BACT</name>
<evidence type="ECO:0000256" key="8">
    <source>
        <dbReference type="ARBA" id="ARBA00029731"/>
    </source>
</evidence>
<dbReference type="InterPro" id="IPR004154">
    <property type="entry name" value="Anticodon-bd"/>
</dbReference>
<comment type="caution">
    <text evidence="11">The sequence shown here is derived from an EMBL/GenBank/DDBJ whole genome shotgun (WGS) entry which is preliminary data.</text>
</comment>
<dbReference type="Pfam" id="PF00587">
    <property type="entry name" value="tRNA-synt_2b"/>
    <property type="match status" value="1"/>
</dbReference>
<keyword evidence="6" id="KW-0648">Protein biosynthesis</keyword>
<dbReference type="InterPro" id="IPR044140">
    <property type="entry name" value="ProRS_anticodon_short"/>
</dbReference>
<dbReference type="InterPro" id="IPR006195">
    <property type="entry name" value="aa-tRNA-synth_II"/>
</dbReference>
<keyword evidence="4" id="KW-0547">Nucleotide-binding</keyword>
<protein>
    <recommendedName>
        <fullName evidence="2">Proline--tRNA ligase</fullName>
        <ecNumber evidence="1">6.1.1.15</ecNumber>
    </recommendedName>
    <alternativeName>
        <fullName evidence="8">Prolyl-tRNA synthetase</fullName>
    </alternativeName>
</protein>
<dbReference type="Pfam" id="PF03129">
    <property type="entry name" value="HGTP_anticodon"/>
    <property type="match status" value="1"/>
</dbReference>
<evidence type="ECO:0000256" key="4">
    <source>
        <dbReference type="ARBA" id="ARBA00022741"/>
    </source>
</evidence>
<dbReference type="InterPro" id="IPR045864">
    <property type="entry name" value="aa-tRNA-synth_II/BPL/LPL"/>
</dbReference>
<dbReference type="GO" id="GO:0006433">
    <property type="term" value="P:prolyl-tRNA aminoacylation"/>
    <property type="evidence" value="ECO:0007669"/>
    <property type="project" value="InterPro"/>
</dbReference>
<proteinExistence type="predicted"/>
<accession>A0A0G1GDJ1</accession>
<dbReference type="SUPFAM" id="SSF52954">
    <property type="entry name" value="Class II aaRS ABD-related"/>
    <property type="match status" value="1"/>
</dbReference>
<dbReference type="InterPro" id="IPR050062">
    <property type="entry name" value="Pro-tRNA_synthetase"/>
</dbReference>
<dbReference type="PANTHER" id="PTHR42753">
    <property type="entry name" value="MITOCHONDRIAL RIBOSOME PROTEIN L39/PROLYL-TRNA LIGASE FAMILY MEMBER"/>
    <property type="match status" value="1"/>
</dbReference>
<evidence type="ECO:0000256" key="1">
    <source>
        <dbReference type="ARBA" id="ARBA00012831"/>
    </source>
</evidence>
<dbReference type="InterPro" id="IPR002314">
    <property type="entry name" value="aa-tRNA-synt_IIb"/>
</dbReference>
<dbReference type="EMBL" id="LCFQ01000013">
    <property type="protein sequence ID" value="KKS96953.1"/>
    <property type="molecule type" value="Genomic_DNA"/>
</dbReference>
<dbReference type="PANTHER" id="PTHR42753:SF2">
    <property type="entry name" value="PROLINE--TRNA LIGASE"/>
    <property type="match status" value="1"/>
</dbReference>
<evidence type="ECO:0000313" key="11">
    <source>
        <dbReference type="EMBL" id="KKS96953.1"/>
    </source>
</evidence>
<dbReference type="PATRIC" id="fig|1618578.3.peg.416"/>
<organism evidence="11 12">
    <name type="scientific">Candidatus Woesebacteria bacterium GW2011_GWB1_43_14</name>
    <dbReference type="NCBI Taxonomy" id="1618578"/>
    <lineage>
        <taxon>Bacteria</taxon>
        <taxon>Candidatus Woeseibacteriota</taxon>
    </lineage>
</organism>
<evidence type="ECO:0000256" key="5">
    <source>
        <dbReference type="ARBA" id="ARBA00022840"/>
    </source>
</evidence>
<evidence type="ECO:0000259" key="10">
    <source>
        <dbReference type="PROSITE" id="PS50862"/>
    </source>
</evidence>
<evidence type="ECO:0000256" key="6">
    <source>
        <dbReference type="ARBA" id="ARBA00022917"/>
    </source>
</evidence>
<dbReference type="EC" id="6.1.1.15" evidence="1"/>
<dbReference type="AlphaFoldDB" id="A0A0G1GDJ1"/>
<dbReference type="PRINTS" id="PR01046">
    <property type="entry name" value="TRNASYNTHPRO"/>
</dbReference>
<dbReference type="InterPro" id="IPR002316">
    <property type="entry name" value="Pro-tRNA-ligase_IIa"/>
</dbReference>
<dbReference type="GO" id="GO:0005829">
    <property type="term" value="C:cytosol"/>
    <property type="evidence" value="ECO:0007669"/>
    <property type="project" value="TreeGrafter"/>
</dbReference>
<dbReference type="GO" id="GO:0005524">
    <property type="term" value="F:ATP binding"/>
    <property type="evidence" value="ECO:0007669"/>
    <property type="project" value="UniProtKB-KW"/>
</dbReference>
<evidence type="ECO:0000256" key="3">
    <source>
        <dbReference type="ARBA" id="ARBA00022598"/>
    </source>
</evidence>
<gene>
    <name evidence="11" type="ORF">UV74_C0013G0075</name>
</gene>
<dbReference type="PROSITE" id="PS50862">
    <property type="entry name" value="AA_TRNA_LIGASE_II"/>
    <property type="match status" value="1"/>
</dbReference>
<sequence>MKQSELFPKTRKTAPKGAESINHQLLVRAGFMDQLMAGSWTLLPLGFRVVSKINQIIREEMNAIGGQEMLMPLLHPKSIWNETERWDKASEIMYKLKDPRGKEYVLSFTHEEIVMDLIRKNINSYQDLPLAVYHFSTKFRNEPRAKSGILRGREFMMKDLYSTHATEKDLYSYYEKVKQAYSKIFKRIGFDFRITEAAGGVFTDRNTHEFQVIAENGEDTIYFCQNCEWGSNKEIFKGKEGDICPSCKSGKVKISRGIEVGNIFPLGKWYAEKMGVNFTDKDGSLKPVWFGSYGIGSTRVMGAAVEVSNDDKGIIWFDAIKPFDVHLVELTGAKKTAEIYKTLIENKIDVLWDDRELGAGEKFADSDLIGIPIRLVVSEKTGSELEWKLRSSDKLKLMAIDEVINKLKAR</sequence>
<dbReference type="InterPro" id="IPR036621">
    <property type="entry name" value="Anticodon-bd_dom_sf"/>
</dbReference>
<evidence type="ECO:0000313" key="12">
    <source>
        <dbReference type="Proteomes" id="UP000034090"/>
    </source>
</evidence>
<evidence type="ECO:0000256" key="9">
    <source>
        <dbReference type="ARBA" id="ARBA00047671"/>
    </source>
</evidence>
<dbReference type="Proteomes" id="UP000034090">
    <property type="component" value="Unassembled WGS sequence"/>
</dbReference>
<dbReference type="Gene3D" id="3.30.930.10">
    <property type="entry name" value="Bira Bifunctional Protein, Domain 2"/>
    <property type="match status" value="1"/>
</dbReference>
<keyword evidence="5" id="KW-0067">ATP-binding</keyword>
<evidence type="ECO:0000256" key="2">
    <source>
        <dbReference type="ARBA" id="ARBA00019110"/>
    </source>
</evidence>
<feature type="domain" description="Aminoacyl-transfer RNA synthetases class-II family profile" evidence="10">
    <location>
        <begin position="38"/>
        <end position="322"/>
    </location>
</feature>